<sequence>MYYSTCKEITSILMSSGPTERKDIRTLDTNERIMKSIRIDDCGTGNGTSTADKYQ</sequence>
<reference evidence="1" key="2">
    <citation type="submission" date="2020-11" db="EMBL/GenBank/DDBJ databases">
        <authorList>
            <person name="McCartney M.A."/>
            <person name="Auch B."/>
            <person name="Kono T."/>
            <person name="Mallez S."/>
            <person name="Becker A."/>
            <person name="Gohl D.M."/>
            <person name="Silverstein K.A.T."/>
            <person name="Koren S."/>
            <person name="Bechman K.B."/>
            <person name="Herman A."/>
            <person name="Abrahante J.E."/>
            <person name="Garbe J."/>
        </authorList>
    </citation>
    <scope>NUCLEOTIDE SEQUENCE</scope>
    <source>
        <strain evidence="1">Duluth1</strain>
        <tissue evidence="1">Whole animal</tissue>
    </source>
</reference>
<organism evidence="1 2">
    <name type="scientific">Dreissena polymorpha</name>
    <name type="common">Zebra mussel</name>
    <name type="synonym">Mytilus polymorpha</name>
    <dbReference type="NCBI Taxonomy" id="45954"/>
    <lineage>
        <taxon>Eukaryota</taxon>
        <taxon>Metazoa</taxon>
        <taxon>Spiralia</taxon>
        <taxon>Lophotrochozoa</taxon>
        <taxon>Mollusca</taxon>
        <taxon>Bivalvia</taxon>
        <taxon>Autobranchia</taxon>
        <taxon>Heteroconchia</taxon>
        <taxon>Euheterodonta</taxon>
        <taxon>Imparidentia</taxon>
        <taxon>Neoheterodontei</taxon>
        <taxon>Myida</taxon>
        <taxon>Dreissenoidea</taxon>
        <taxon>Dreissenidae</taxon>
        <taxon>Dreissena</taxon>
    </lineage>
</organism>
<protein>
    <submittedName>
        <fullName evidence="1">Uncharacterized protein</fullName>
    </submittedName>
</protein>
<name>A0A9D3YFB0_DREPO</name>
<gene>
    <name evidence="1" type="ORF">DPMN_074465</name>
</gene>
<evidence type="ECO:0000313" key="1">
    <source>
        <dbReference type="EMBL" id="KAH3699509.1"/>
    </source>
</evidence>
<dbReference type="Proteomes" id="UP000828390">
    <property type="component" value="Unassembled WGS sequence"/>
</dbReference>
<accession>A0A9D3YFB0</accession>
<evidence type="ECO:0000313" key="2">
    <source>
        <dbReference type="Proteomes" id="UP000828390"/>
    </source>
</evidence>
<dbReference type="EMBL" id="JAIWYP010000015">
    <property type="protein sequence ID" value="KAH3699509.1"/>
    <property type="molecule type" value="Genomic_DNA"/>
</dbReference>
<comment type="caution">
    <text evidence="1">The sequence shown here is derived from an EMBL/GenBank/DDBJ whole genome shotgun (WGS) entry which is preliminary data.</text>
</comment>
<dbReference type="AlphaFoldDB" id="A0A9D3YFB0"/>
<reference evidence="1" key="1">
    <citation type="journal article" date="2019" name="bioRxiv">
        <title>The Genome of the Zebra Mussel, Dreissena polymorpha: A Resource for Invasive Species Research.</title>
        <authorList>
            <person name="McCartney M.A."/>
            <person name="Auch B."/>
            <person name="Kono T."/>
            <person name="Mallez S."/>
            <person name="Zhang Y."/>
            <person name="Obille A."/>
            <person name="Becker A."/>
            <person name="Abrahante J.E."/>
            <person name="Garbe J."/>
            <person name="Badalamenti J.P."/>
            <person name="Herman A."/>
            <person name="Mangelson H."/>
            <person name="Liachko I."/>
            <person name="Sullivan S."/>
            <person name="Sone E.D."/>
            <person name="Koren S."/>
            <person name="Silverstein K.A.T."/>
            <person name="Beckman K.B."/>
            <person name="Gohl D.M."/>
        </authorList>
    </citation>
    <scope>NUCLEOTIDE SEQUENCE</scope>
    <source>
        <strain evidence="1">Duluth1</strain>
        <tissue evidence="1">Whole animal</tissue>
    </source>
</reference>
<keyword evidence="2" id="KW-1185">Reference proteome</keyword>
<proteinExistence type="predicted"/>